<keyword evidence="2" id="KW-1185">Reference proteome</keyword>
<reference evidence="1" key="1">
    <citation type="submission" date="2022-10" db="EMBL/GenBank/DDBJ databases">
        <title>Culturing micro-colonial fungi from biological soil crusts in the Mojave desert and describing Neophaeococcomyces mojavensis, and introducing the new genera and species Taxawa tesnikishii.</title>
        <authorList>
            <person name="Kurbessoian T."/>
            <person name="Stajich J.E."/>
        </authorList>
    </citation>
    <scope>NUCLEOTIDE SEQUENCE</scope>
    <source>
        <strain evidence="1">JES_112</strain>
    </source>
</reference>
<dbReference type="Proteomes" id="UP001172386">
    <property type="component" value="Unassembled WGS sequence"/>
</dbReference>
<protein>
    <submittedName>
        <fullName evidence="1">Uncharacterized protein</fullName>
    </submittedName>
</protein>
<evidence type="ECO:0000313" key="1">
    <source>
        <dbReference type="EMBL" id="KAJ9651286.1"/>
    </source>
</evidence>
<evidence type="ECO:0000313" key="2">
    <source>
        <dbReference type="Proteomes" id="UP001172386"/>
    </source>
</evidence>
<comment type="caution">
    <text evidence="1">The sequence shown here is derived from an EMBL/GenBank/DDBJ whole genome shotgun (WGS) entry which is preliminary data.</text>
</comment>
<dbReference type="EMBL" id="JAPDRQ010000267">
    <property type="protein sequence ID" value="KAJ9651286.1"/>
    <property type="molecule type" value="Genomic_DNA"/>
</dbReference>
<proteinExistence type="predicted"/>
<sequence>MTEPINMIIRSLQNPPDSTSSAEPHRGKRLRRRSSPPRPTSHIASDYTDDNEVLHVSTSSYSGQSFRRRFDVSTETIITAPSTLLSPLPSAMTTSRRVNPAHLAEEIDALTLQKLQLEAKVALTISKYRNLSDKFKEKEEALNTCQAQLAASRAQQNLQSATCVHQRSAEAPQNKLLELFGSYNSDGKVTQRELEGLHAQLSNVTKQLNESRRTLSNREGEFLQAVQKLVSDKQVMEDKVNTLTEQCNKLISSQRKQRTEFAEDDHKLVKDFRKLKSKVEQWCFYAWKLRPGDNCVKFTQFPLGRKRIQFCTSDVRVLIACVWEWLLKCIFGACDRETEVLDMWLGKGSTTRMRELSSIIQENNDKETSEDWRLSTFQLMIDQGEEHDSAVALAFSSDLLQWYWRMLSLDDEAEERDKLITSLGKDITVPALRLCTLFKQRRKPVVLHSPRTLEAALTEWTEQQQIDTATRSGLRIVTVPEMREVDSDKPQRIRECELLVAAELDVVTNRDDHEWHAGSYATKTKNTSGQANRVPGQYLDDSS</sequence>
<name>A0ACC2ZUK7_9EURO</name>
<gene>
    <name evidence="1" type="ORF">H2198_009440</name>
</gene>
<organism evidence="1 2">
    <name type="scientific">Neophaeococcomyces mojaviensis</name>
    <dbReference type="NCBI Taxonomy" id="3383035"/>
    <lineage>
        <taxon>Eukaryota</taxon>
        <taxon>Fungi</taxon>
        <taxon>Dikarya</taxon>
        <taxon>Ascomycota</taxon>
        <taxon>Pezizomycotina</taxon>
        <taxon>Eurotiomycetes</taxon>
        <taxon>Chaetothyriomycetidae</taxon>
        <taxon>Chaetothyriales</taxon>
        <taxon>Chaetothyriales incertae sedis</taxon>
        <taxon>Neophaeococcomyces</taxon>
    </lineage>
</organism>
<accession>A0ACC2ZUK7</accession>